<dbReference type="SMART" id="SM00382">
    <property type="entry name" value="AAA"/>
    <property type="match status" value="1"/>
</dbReference>
<feature type="region of interest" description="Disordered" evidence="3">
    <location>
        <begin position="1"/>
        <end position="21"/>
    </location>
</feature>
<dbReference type="GO" id="GO:0005524">
    <property type="term" value="F:ATP binding"/>
    <property type="evidence" value="ECO:0007669"/>
    <property type="project" value="UniProtKB-KW"/>
</dbReference>
<keyword evidence="2 5" id="KW-0067">ATP-binding</keyword>
<dbReference type="PANTHER" id="PTHR43790">
    <property type="entry name" value="CARBOHYDRATE TRANSPORT ATP-BINDING PROTEIN MG119-RELATED"/>
    <property type="match status" value="1"/>
</dbReference>
<feature type="domain" description="ABC transporter" evidence="4">
    <location>
        <begin position="21"/>
        <end position="264"/>
    </location>
</feature>
<dbReference type="GO" id="GO:0016887">
    <property type="term" value="F:ATP hydrolysis activity"/>
    <property type="evidence" value="ECO:0007669"/>
    <property type="project" value="InterPro"/>
</dbReference>
<evidence type="ECO:0000256" key="1">
    <source>
        <dbReference type="ARBA" id="ARBA00022741"/>
    </source>
</evidence>
<name>A0A7K3M0N6_9ACTN</name>
<organism evidence="5 6">
    <name type="scientific">Phytoactinopolyspora mesophila</name>
    <dbReference type="NCBI Taxonomy" id="2650750"/>
    <lineage>
        <taxon>Bacteria</taxon>
        <taxon>Bacillati</taxon>
        <taxon>Actinomycetota</taxon>
        <taxon>Actinomycetes</taxon>
        <taxon>Jiangellales</taxon>
        <taxon>Jiangellaceae</taxon>
        <taxon>Phytoactinopolyspora</taxon>
    </lineage>
</organism>
<sequence length="266" mass="28287">MSERSVAEPAAAEAKGRQPAARATNLSKWYGPVRALADVNFEIHPGEVVTLVGDNGAGKSTFVKMLSGAIEPTSGEIHIDGEPVHFASPADARERGIETVYQDLALVGHIDVGGNLFLGREPTRGGLLGRLFGVLDLPAMSKQAETSLKELKVTVPSVTAPVGTMSGGQRQATAIARTAMWGNKLLILDEPTAALGVKESEETLKLIEDVAAKKIPLIVVSHNIEHVFRIATRIVVFRQGQLVADLKRNETTPDEVVGYITGARAA</sequence>
<dbReference type="PANTHER" id="PTHR43790:SF8">
    <property type="entry name" value="SUGAR ABC TRANSPORTER ATP-BINDING PROTEIN"/>
    <property type="match status" value="1"/>
</dbReference>
<dbReference type="SUPFAM" id="SSF52540">
    <property type="entry name" value="P-loop containing nucleoside triphosphate hydrolases"/>
    <property type="match status" value="1"/>
</dbReference>
<dbReference type="InterPro" id="IPR050107">
    <property type="entry name" value="ABC_carbohydrate_import_ATPase"/>
</dbReference>
<accession>A0A7K3M0N6</accession>
<dbReference type="AlphaFoldDB" id="A0A7K3M0N6"/>
<dbReference type="EMBL" id="WLZY01000002">
    <property type="protein sequence ID" value="NDL56839.1"/>
    <property type="molecule type" value="Genomic_DNA"/>
</dbReference>
<comment type="caution">
    <text evidence="5">The sequence shown here is derived from an EMBL/GenBank/DDBJ whole genome shotgun (WGS) entry which is preliminary data.</text>
</comment>
<gene>
    <name evidence="5" type="ORF">F7O44_07110</name>
</gene>
<dbReference type="CDD" id="cd03216">
    <property type="entry name" value="ABC_Carb_Monos_I"/>
    <property type="match status" value="1"/>
</dbReference>
<evidence type="ECO:0000313" key="5">
    <source>
        <dbReference type="EMBL" id="NDL56839.1"/>
    </source>
</evidence>
<protein>
    <submittedName>
        <fullName evidence="5">ATP-binding cassette domain-containing protein</fullName>
    </submittedName>
</protein>
<evidence type="ECO:0000259" key="4">
    <source>
        <dbReference type="PROSITE" id="PS50893"/>
    </source>
</evidence>
<reference evidence="5 6" key="1">
    <citation type="submission" date="2019-11" db="EMBL/GenBank/DDBJ databases">
        <authorList>
            <person name="Li X.-J."/>
            <person name="Feng X.-M."/>
        </authorList>
    </citation>
    <scope>NUCLEOTIDE SEQUENCE [LARGE SCALE GENOMIC DNA]</scope>
    <source>
        <strain evidence="5 6">XMNu-373</strain>
    </source>
</reference>
<evidence type="ECO:0000256" key="2">
    <source>
        <dbReference type="ARBA" id="ARBA00022840"/>
    </source>
</evidence>
<dbReference type="RefSeq" id="WP_162449542.1">
    <property type="nucleotide sequence ID" value="NZ_WLZY01000002.1"/>
</dbReference>
<dbReference type="Pfam" id="PF00005">
    <property type="entry name" value="ABC_tran"/>
    <property type="match status" value="1"/>
</dbReference>
<dbReference type="InterPro" id="IPR003593">
    <property type="entry name" value="AAA+_ATPase"/>
</dbReference>
<evidence type="ECO:0000313" key="6">
    <source>
        <dbReference type="Proteomes" id="UP000460435"/>
    </source>
</evidence>
<evidence type="ECO:0000256" key="3">
    <source>
        <dbReference type="SAM" id="MobiDB-lite"/>
    </source>
</evidence>
<dbReference type="InterPro" id="IPR027417">
    <property type="entry name" value="P-loop_NTPase"/>
</dbReference>
<dbReference type="Gene3D" id="3.40.50.300">
    <property type="entry name" value="P-loop containing nucleotide triphosphate hydrolases"/>
    <property type="match status" value="1"/>
</dbReference>
<keyword evidence="6" id="KW-1185">Reference proteome</keyword>
<dbReference type="InterPro" id="IPR003439">
    <property type="entry name" value="ABC_transporter-like_ATP-bd"/>
</dbReference>
<dbReference type="PROSITE" id="PS50893">
    <property type="entry name" value="ABC_TRANSPORTER_2"/>
    <property type="match status" value="1"/>
</dbReference>
<keyword evidence="1" id="KW-0547">Nucleotide-binding</keyword>
<proteinExistence type="predicted"/>
<dbReference type="Proteomes" id="UP000460435">
    <property type="component" value="Unassembled WGS sequence"/>
</dbReference>